<evidence type="ECO:0000313" key="3">
    <source>
        <dbReference type="Proteomes" id="UP000193061"/>
    </source>
</evidence>
<dbReference type="InterPro" id="IPR005184">
    <property type="entry name" value="DUF306_Meta_HslJ"/>
</dbReference>
<evidence type="ECO:0000259" key="1">
    <source>
        <dbReference type="Pfam" id="PF03724"/>
    </source>
</evidence>
<dbReference type="Proteomes" id="UP000193061">
    <property type="component" value="Unassembled WGS sequence"/>
</dbReference>
<dbReference type="InterPro" id="IPR053147">
    <property type="entry name" value="Hsp_HslJ-like"/>
</dbReference>
<evidence type="ECO:0000313" key="2">
    <source>
        <dbReference type="EMBL" id="SLN22924.1"/>
    </source>
</evidence>
<name>A0A1X6YJU0_9RHOB</name>
<dbReference type="InterPro" id="IPR038670">
    <property type="entry name" value="HslJ-like_sf"/>
</dbReference>
<dbReference type="PANTHER" id="PTHR35535:SF1">
    <property type="entry name" value="HEAT SHOCK PROTEIN HSLJ"/>
    <property type="match status" value="1"/>
</dbReference>
<feature type="domain" description="DUF306" evidence="1">
    <location>
        <begin position="31"/>
        <end position="127"/>
    </location>
</feature>
<organism evidence="2 3">
    <name type="scientific">Roseovarius albus</name>
    <dbReference type="NCBI Taxonomy" id="1247867"/>
    <lineage>
        <taxon>Bacteria</taxon>
        <taxon>Pseudomonadati</taxon>
        <taxon>Pseudomonadota</taxon>
        <taxon>Alphaproteobacteria</taxon>
        <taxon>Rhodobacterales</taxon>
        <taxon>Roseobacteraceae</taxon>
        <taxon>Roseovarius</taxon>
    </lineage>
</organism>
<dbReference type="RefSeq" id="WP_085804430.1">
    <property type="nucleotide sequence ID" value="NZ_FWFX01000002.1"/>
</dbReference>
<dbReference type="AlphaFoldDB" id="A0A1X6YJU0"/>
<proteinExistence type="predicted"/>
<dbReference type="EMBL" id="FWFX01000002">
    <property type="protein sequence ID" value="SLN22924.1"/>
    <property type="molecule type" value="Genomic_DNA"/>
</dbReference>
<keyword evidence="3" id="KW-1185">Reference proteome</keyword>
<reference evidence="2 3" key="1">
    <citation type="submission" date="2017-03" db="EMBL/GenBank/DDBJ databases">
        <authorList>
            <person name="Afonso C.L."/>
            <person name="Miller P.J."/>
            <person name="Scott M.A."/>
            <person name="Spackman E."/>
            <person name="Goraichik I."/>
            <person name="Dimitrov K.M."/>
            <person name="Suarez D.L."/>
            <person name="Swayne D.E."/>
        </authorList>
    </citation>
    <scope>NUCLEOTIDE SEQUENCE [LARGE SCALE GENOMIC DNA]</scope>
    <source>
        <strain evidence="2 3">CECT 7450</strain>
    </source>
</reference>
<dbReference type="Pfam" id="PF03724">
    <property type="entry name" value="META"/>
    <property type="match status" value="1"/>
</dbReference>
<gene>
    <name evidence="2" type="ORF">ROA7450_00892</name>
</gene>
<dbReference type="PANTHER" id="PTHR35535">
    <property type="entry name" value="HEAT SHOCK PROTEIN HSLJ"/>
    <property type="match status" value="1"/>
</dbReference>
<accession>A0A1X6YJU0</accession>
<sequence length="131" mass="14044">MTVIRVLATLSLVFLSKCSRDETLTAYGGADTTWALLEMDGQSVPAGTTLTFPSHGALTGLGPCNSYSGKQTAPYPWFKAEQISSTERACPELTFEGQYLTALSEMTLSEIAAPTLILSNDSGRELVFQAQ</sequence>
<dbReference type="Gene3D" id="2.40.128.270">
    <property type="match status" value="1"/>
</dbReference>
<protein>
    <submittedName>
        <fullName evidence="2">META domain protein</fullName>
    </submittedName>
</protein>